<sequence length="354" mass="38420">MSAKKWLPWILVALLAIAATWAWNQYRPGELPDYVVSGNGRIEATEIDIATRSGGRLLEVMVREGDFVDAGQLLARVDTESLQASLAEAQAQVQQARHSEMAAEALVSQRESEKAASLSVVAQRQTELNSARNRLKRSQALADRGSISTQQLEDDQAAVAGATAALNAAKAQVSSMDAAIAAAKAQVVQAQSLIRATEATVERLQVEIDDADLKAPRAGRVQYRVAEPGEVLAPGGRVLNMIDISEVFMTFYLPTTAVGRVALGTEVRLVLDAAQDVIVPARISFVASEAQFTPKTVETQSERLKLMFRVKASIDPALLKKYARQVKTGLPGMAYLRLDESRDWPAELQMPQVQ</sequence>
<evidence type="ECO:0000256" key="1">
    <source>
        <dbReference type="ARBA" id="ARBA00009477"/>
    </source>
</evidence>
<name>A0A1I0A568_9GAMM</name>
<dbReference type="GO" id="GO:0005886">
    <property type="term" value="C:plasma membrane"/>
    <property type="evidence" value="ECO:0007669"/>
    <property type="project" value="TreeGrafter"/>
</dbReference>
<dbReference type="Gene3D" id="2.40.50.100">
    <property type="match status" value="2"/>
</dbReference>
<dbReference type="Proteomes" id="UP000198762">
    <property type="component" value="Unassembled WGS sequence"/>
</dbReference>
<dbReference type="AlphaFoldDB" id="A0A1I0A568"/>
<evidence type="ECO:0000259" key="3">
    <source>
        <dbReference type="Pfam" id="PF25917"/>
    </source>
</evidence>
<protein>
    <submittedName>
        <fullName evidence="4">HlyD family secretion protein</fullName>
    </submittedName>
</protein>
<dbReference type="Gene3D" id="2.40.30.170">
    <property type="match status" value="1"/>
</dbReference>
<evidence type="ECO:0000313" key="4">
    <source>
        <dbReference type="EMBL" id="SES89240.1"/>
    </source>
</evidence>
<gene>
    <name evidence="4" type="ORF">SAMN04487962_102213</name>
</gene>
<dbReference type="SUPFAM" id="SSF111369">
    <property type="entry name" value="HlyD-like secretion proteins"/>
    <property type="match status" value="2"/>
</dbReference>
<dbReference type="Pfam" id="PF25917">
    <property type="entry name" value="BSH_RND"/>
    <property type="match status" value="1"/>
</dbReference>
<proteinExistence type="inferred from homology"/>
<dbReference type="PANTHER" id="PTHR30438">
    <property type="entry name" value="36 KDA ANTIGEN-RELATED"/>
    <property type="match status" value="1"/>
</dbReference>
<dbReference type="Gene3D" id="1.10.287.470">
    <property type="entry name" value="Helix hairpin bin"/>
    <property type="match status" value="2"/>
</dbReference>
<dbReference type="RefSeq" id="WP_091848894.1">
    <property type="nucleotide sequence ID" value="NZ_FOHZ01000002.1"/>
</dbReference>
<feature type="coiled-coil region" evidence="2">
    <location>
        <begin position="79"/>
        <end position="106"/>
    </location>
</feature>
<feature type="coiled-coil region" evidence="2">
    <location>
        <begin position="166"/>
        <end position="214"/>
    </location>
</feature>
<evidence type="ECO:0000313" key="5">
    <source>
        <dbReference type="Proteomes" id="UP000198762"/>
    </source>
</evidence>
<dbReference type="OrthoDB" id="9778236at2"/>
<dbReference type="EMBL" id="FOHZ01000002">
    <property type="protein sequence ID" value="SES89240.1"/>
    <property type="molecule type" value="Genomic_DNA"/>
</dbReference>
<comment type="similarity">
    <text evidence="1">Belongs to the membrane fusion protein (MFP) (TC 8.A.1) family.</text>
</comment>
<evidence type="ECO:0000256" key="2">
    <source>
        <dbReference type="SAM" id="Coils"/>
    </source>
</evidence>
<dbReference type="STRING" id="430453.SAMN04487962_102213"/>
<keyword evidence="2" id="KW-0175">Coiled coil</keyword>
<reference evidence="5" key="1">
    <citation type="submission" date="2016-10" db="EMBL/GenBank/DDBJ databases">
        <authorList>
            <person name="Varghese N."/>
            <person name="Submissions S."/>
        </authorList>
    </citation>
    <scope>NUCLEOTIDE SEQUENCE [LARGE SCALE GENOMIC DNA]</scope>
    <source>
        <strain evidence="5">CGMCC 1.6489</strain>
    </source>
</reference>
<organism evidence="4 5">
    <name type="scientific">Marinobacter segnicrescens</name>
    <dbReference type="NCBI Taxonomy" id="430453"/>
    <lineage>
        <taxon>Bacteria</taxon>
        <taxon>Pseudomonadati</taxon>
        <taxon>Pseudomonadota</taxon>
        <taxon>Gammaproteobacteria</taxon>
        <taxon>Pseudomonadales</taxon>
        <taxon>Marinobacteraceae</taxon>
        <taxon>Marinobacter</taxon>
    </lineage>
</organism>
<accession>A0A1I0A568</accession>
<dbReference type="PANTHER" id="PTHR30438:SF2">
    <property type="entry name" value="MEMBRANE PROTEIN"/>
    <property type="match status" value="1"/>
</dbReference>
<dbReference type="InterPro" id="IPR058625">
    <property type="entry name" value="MdtA-like_BSH"/>
</dbReference>
<keyword evidence="5" id="KW-1185">Reference proteome</keyword>
<feature type="domain" description="Multidrug resistance protein MdtA-like barrel-sandwich hybrid" evidence="3">
    <location>
        <begin position="47"/>
        <end position="230"/>
    </location>
</feature>